<dbReference type="InterPro" id="IPR000504">
    <property type="entry name" value="RRM_dom"/>
</dbReference>
<name>A0A812W9N6_SYMPI</name>
<dbReference type="Pfam" id="PF00076">
    <property type="entry name" value="RRM_1"/>
    <property type="match status" value="1"/>
</dbReference>
<feature type="region of interest" description="Disordered" evidence="4">
    <location>
        <begin position="32"/>
        <end position="62"/>
    </location>
</feature>
<feature type="compositionally biased region" description="Basic and acidic residues" evidence="4">
    <location>
        <begin position="140"/>
        <end position="157"/>
    </location>
</feature>
<evidence type="ECO:0000256" key="1">
    <source>
        <dbReference type="ARBA" id="ARBA00022737"/>
    </source>
</evidence>
<dbReference type="Proteomes" id="UP000649617">
    <property type="component" value="Unassembled WGS sequence"/>
</dbReference>
<feature type="region of interest" description="Disordered" evidence="4">
    <location>
        <begin position="133"/>
        <end position="157"/>
    </location>
</feature>
<dbReference type="GO" id="GO:0003723">
    <property type="term" value="F:RNA binding"/>
    <property type="evidence" value="ECO:0007669"/>
    <property type="project" value="UniProtKB-UniRule"/>
</dbReference>
<dbReference type="InterPro" id="IPR012677">
    <property type="entry name" value="Nucleotide-bd_a/b_plait_sf"/>
</dbReference>
<keyword evidence="7" id="KW-1185">Reference proteome</keyword>
<organism evidence="6 7">
    <name type="scientific">Symbiodinium pilosum</name>
    <name type="common">Dinoflagellate</name>
    <dbReference type="NCBI Taxonomy" id="2952"/>
    <lineage>
        <taxon>Eukaryota</taxon>
        <taxon>Sar</taxon>
        <taxon>Alveolata</taxon>
        <taxon>Dinophyceae</taxon>
        <taxon>Suessiales</taxon>
        <taxon>Symbiodiniaceae</taxon>
        <taxon>Symbiodinium</taxon>
    </lineage>
</organism>
<gene>
    <name evidence="6" type="ORF">SPIL2461_LOCUS18537</name>
</gene>
<evidence type="ECO:0000313" key="6">
    <source>
        <dbReference type="EMBL" id="CAE7671622.1"/>
    </source>
</evidence>
<dbReference type="InterPro" id="IPR035979">
    <property type="entry name" value="RBD_domain_sf"/>
</dbReference>
<dbReference type="EMBL" id="CAJNIZ010043877">
    <property type="protein sequence ID" value="CAE7671622.1"/>
    <property type="molecule type" value="Genomic_DNA"/>
</dbReference>
<dbReference type="SMART" id="SM00360">
    <property type="entry name" value="RRM"/>
    <property type="match status" value="1"/>
</dbReference>
<dbReference type="SUPFAM" id="SSF54928">
    <property type="entry name" value="RNA-binding domain, RBD"/>
    <property type="match status" value="2"/>
</dbReference>
<feature type="non-terminal residue" evidence="6">
    <location>
        <position position="157"/>
    </location>
</feature>
<dbReference type="CDD" id="cd00590">
    <property type="entry name" value="RRM_SF"/>
    <property type="match status" value="1"/>
</dbReference>
<dbReference type="PROSITE" id="PS50102">
    <property type="entry name" value="RRM"/>
    <property type="match status" value="1"/>
</dbReference>
<evidence type="ECO:0000256" key="4">
    <source>
        <dbReference type="SAM" id="MobiDB-lite"/>
    </source>
</evidence>
<evidence type="ECO:0000256" key="2">
    <source>
        <dbReference type="ARBA" id="ARBA00022884"/>
    </source>
</evidence>
<proteinExistence type="predicted"/>
<evidence type="ECO:0000256" key="3">
    <source>
        <dbReference type="PROSITE-ProRule" id="PRU00176"/>
    </source>
</evidence>
<comment type="caution">
    <text evidence="6">The sequence shown here is derived from an EMBL/GenBank/DDBJ whole genome shotgun (WGS) entry which is preliminary data.</text>
</comment>
<evidence type="ECO:0000313" key="7">
    <source>
        <dbReference type="Proteomes" id="UP000649617"/>
    </source>
</evidence>
<feature type="domain" description="RRM" evidence="5">
    <location>
        <begin position="64"/>
        <end position="140"/>
    </location>
</feature>
<dbReference type="AlphaFoldDB" id="A0A812W9N6"/>
<dbReference type="PANTHER" id="PTHR23236:SF119">
    <property type="entry name" value="NUCLEAR RNA-BINDING PROTEIN SART-3"/>
    <property type="match status" value="1"/>
</dbReference>
<dbReference type="OrthoDB" id="439808at2759"/>
<feature type="compositionally biased region" description="Basic and acidic residues" evidence="4">
    <location>
        <begin position="36"/>
        <end position="60"/>
    </location>
</feature>
<reference evidence="6" key="1">
    <citation type="submission" date="2021-02" db="EMBL/GenBank/DDBJ databases">
        <authorList>
            <person name="Dougan E. K."/>
            <person name="Rhodes N."/>
            <person name="Thang M."/>
            <person name="Chan C."/>
        </authorList>
    </citation>
    <scope>NUCLEOTIDE SEQUENCE</scope>
</reference>
<dbReference type="Gene3D" id="3.30.70.330">
    <property type="match status" value="2"/>
</dbReference>
<evidence type="ECO:0000259" key="5">
    <source>
        <dbReference type="PROSITE" id="PS50102"/>
    </source>
</evidence>
<keyword evidence="2 3" id="KW-0694">RNA-binding</keyword>
<sequence length="157" mass="17114">IAFIQYKTKEGVEAALKYNGDDYGGRTLKVNLASDKGSKGKGKDKGKGKGKDKGKGKSDQNNDLTVHVKGLAWTLDEETIKTDFEECGELVSCRVPKNEEGNLKGFAFIEFKDEEAVKKALEFNETDYNGRRIYVSKASEGPKGKGKDGKGKDGKGL</sequence>
<accession>A0A812W9N6</accession>
<dbReference type="PANTHER" id="PTHR23236">
    <property type="entry name" value="EUKARYOTIC TRANSLATION INITIATION FACTOR 4B/4H"/>
    <property type="match status" value="1"/>
</dbReference>
<protein>
    <recommendedName>
        <fullName evidence="5">RRM domain-containing protein</fullName>
    </recommendedName>
</protein>
<keyword evidence="1" id="KW-0677">Repeat</keyword>